<keyword evidence="3" id="KW-0804">Transcription</keyword>
<feature type="domain" description="HTH asnC-type" evidence="4">
    <location>
        <begin position="6"/>
        <end position="88"/>
    </location>
</feature>
<dbReference type="SUPFAM" id="SSF54909">
    <property type="entry name" value="Dimeric alpha+beta barrel"/>
    <property type="match status" value="1"/>
</dbReference>
<dbReference type="Gene3D" id="1.10.10.10">
    <property type="entry name" value="Winged helix-like DNA-binding domain superfamily/Winged helix DNA-binding domain"/>
    <property type="match status" value="1"/>
</dbReference>
<dbReference type="GO" id="GO:0006355">
    <property type="term" value="P:regulation of DNA-templated transcription"/>
    <property type="evidence" value="ECO:0007669"/>
    <property type="project" value="UniProtKB-ARBA"/>
</dbReference>
<sequence length="156" mass="17622">MENSTFDAVSLKILSELQQNSRISTNELAEKVGMSATPCWRRQKELEEKGVITRYAAIVDRRKVELSQCCMLHISLTRHDAAVVAGFENAMMLRPEVMECYEVTGNSDYMVKLVVKDMNAYHDFLHNVLLKLPGVSQVNTSVALREVKYETALPLA</sequence>
<dbReference type="InterPro" id="IPR019887">
    <property type="entry name" value="Tscrpt_reg_AsnC/Lrp_C"/>
</dbReference>
<dbReference type="InterPro" id="IPR036390">
    <property type="entry name" value="WH_DNA-bd_sf"/>
</dbReference>
<dbReference type="InterPro" id="IPR011008">
    <property type="entry name" value="Dimeric_a/b-barrel"/>
</dbReference>
<dbReference type="SMART" id="SM00344">
    <property type="entry name" value="HTH_ASNC"/>
    <property type="match status" value="1"/>
</dbReference>
<evidence type="ECO:0000313" key="6">
    <source>
        <dbReference type="Proteomes" id="UP000484015"/>
    </source>
</evidence>
<dbReference type="Proteomes" id="UP000484015">
    <property type="component" value="Unassembled WGS sequence"/>
</dbReference>
<dbReference type="PROSITE" id="PS50956">
    <property type="entry name" value="HTH_ASNC_2"/>
    <property type="match status" value="1"/>
</dbReference>
<comment type="caution">
    <text evidence="5">The sequence shown here is derived from an EMBL/GenBank/DDBJ whole genome shotgun (WGS) entry which is preliminary data.</text>
</comment>
<dbReference type="PANTHER" id="PTHR30154:SF34">
    <property type="entry name" value="TRANSCRIPTIONAL REGULATOR AZLB"/>
    <property type="match status" value="1"/>
</dbReference>
<evidence type="ECO:0000256" key="2">
    <source>
        <dbReference type="ARBA" id="ARBA00023125"/>
    </source>
</evidence>
<keyword evidence="2" id="KW-0238">DNA-binding</keyword>
<dbReference type="InterPro" id="IPR011991">
    <property type="entry name" value="ArsR-like_HTH"/>
</dbReference>
<dbReference type="Pfam" id="PF13412">
    <property type="entry name" value="HTH_24"/>
    <property type="match status" value="1"/>
</dbReference>
<dbReference type="RefSeq" id="WP_155437557.1">
    <property type="nucleotide sequence ID" value="NZ_WNLA01000001.1"/>
</dbReference>
<dbReference type="Gene3D" id="3.30.70.920">
    <property type="match status" value="1"/>
</dbReference>
<keyword evidence="1" id="KW-0805">Transcription regulation</keyword>
<dbReference type="PANTHER" id="PTHR30154">
    <property type="entry name" value="LEUCINE-RESPONSIVE REGULATORY PROTEIN"/>
    <property type="match status" value="1"/>
</dbReference>
<dbReference type="InterPro" id="IPR019888">
    <property type="entry name" value="Tscrpt_reg_AsnC-like"/>
</dbReference>
<dbReference type="GO" id="GO:0043200">
    <property type="term" value="P:response to amino acid"/>
    <property type="evidence" value="ECO:0007669"/>
    <property type="project" value="TreeGrafter"/>
</dbReference>
<dbReference type="PRINTS" id="PR00033">
    <property type="entry name" value="HTHASNC"/>
</dbReference>
<reference evidence="5 6" key="1">
    <citation type="submission" date="2019-11" db="EMBL/GenBank/DDBJ databases">
        <title>Type strains purchased from KCTC, JCM and DSMZ.</title>
        <authorList>
            <person name="Lu H."/>
        </authorList>
    </citation>
    <scope>NUCLEOTIDE SEQUENCE [LARGE SCALE GENOMIC DNA]</scope>
    <source>
        <strain evidence="5 6">KCTC 42409</strain>
    </source>
</reference>
<accession>A0A6L6PVF2</accession>
<dbReference type="GO" id="GO:0043565">
    <property type="term" value="F:sequence-specific DNA binding"/>
    <property type="evidence" value="ECO:0007669"/>
    <property type="project" value="InterPro"/>
</dbReference>
<evidence type="ECO:0000256" key="3">
    <source>
        <dbReference type="ARBA" id="ARBA00023163"/>
    </source>
</evidence>
<keyword evidence="6" id="KW-1185">Reference proteome</keyword>
<evidence type="ECO:0000313" key="5">
    <source>
        <dbReference type="EMBL" id="MTW01219.1"/>
    </source>
</evidence>
<dbReference type="OrthoDB" id="8526125at2"/>
<dbReference type="InterPro" id="IPR036388">
    <property type="entry name" value="WH-like_DNA-bd_sf"/>
</dbReference>
<organism evidence="5 6">
    <name type="scientific">Pseudoduganella ginsengisoli</name>
    <dbReference type="NCBI Taxonomy" id="1462440"/>
    <lineage>
        <taxon>Bacteria</taxon>
        <taxon>Pseudomonadati</taxon>
        <taxon>Pseudomonadota</taxon>
        <taxon>Betaproteobacteria</taxon>
        <taxon>Burkholderiales</taxon>
        <taxon>Oxalobacteraceae</taxon>
        <taxon>Telluria group</taxon>
        <taxon>Pseudoduganella</taxon>
    </lineage>
</organism>
<name>A0A6L6PVF2_9BURK</name>
<dbReference type="EMBL" id="WNLA01000001">
    <property type="protein sequence ID" value="MTW01219.1"/>
    <property type="molecule type" value="Genomic_DNA"/>
</dbReference>
<dbReference type="AlphaFoldDB" id="A0A6L6PVF2"/>
<dbReference type="Pfam" id="PF01037">
    <property type="entry name" value="AsnC_trans_reg"/>
    <property type="match status" value="1"/>
</dbReference>
<dbReference type="CDD" id="cd00090">
    <property type="entry name" value="HTH_ARSR"/>
    <property type="match status" value="1"/>
</dbReference>
<dbReference type="GO" id="GO:0005829">
    <property type="term" value="C:cytosol"/>
    <property type="evidence" value="ECO:0007669"/>
    <property type="project" value="TreeGrafter"/>
</dbReference>
<proteinExistence type="predicted"/>
<dbReference type="SUPFAM" id="SSF46785">
    <property type="entry name" value="Winged helix' DNA-binding domain"/>
    <property type="match status" value="1"/>
</dbReference>
<evidence type="ECO:0000256" key="1">
    <source>
        <dbReference type="ARBA" id="ARBA00023015"/>
    </source>
</evidence>
<gene>
    <name evidence="5" type="ORF">GM668_03855</name>
</gene>
<protein>
    <submittedName>
        <fullName evidence="5">Winged helix-turn-helix transcriptional regulator</fullName>
    </submittedName>
</protein>
<dbReference type="InterPro" id="IPR000485">
    <property type="entry name" value="AsnC-type_HTH_dom"/>
</dbReference>
<evidence type="ECO:0000259" key="4">
    <source>
        <dbReference type="PROSITE" id="PS50956"/>
    </source>
</evidence>